<feature type="region of interest" description="Disordered" evidence="1">
    <location>
        <begin position="147"/>
        <end position="209"/>
    </location>
</feature>
<feature type="compositionally biased region" description="Polar residues" evidence="1">
    <location>
        <begin position="171"/>
        <end position="185"/>
    </location>
</feature>
<dbReference type="AlphaFoldDB" id="A0AAN7CQF4"/>
<reference evidence="3" key="2">
    <citation type="submission" date="2023-05" db="EMBL/GenBank/DDBJ databases">
        <authorList>
            <consortium name="Lawrence Berkeley National Laboratory"/>
            <person name="Steindorff A."/>
            <person name="Hensen N."/>
            <person name="Bonometti L."/>
            <person name="Westerberg I."/>
            <person name="Brannstrom I.O."/>
            <person name="Guillou S."/>
            <person name="Cros-Aarteil S."/>
            <person name="Calhoun S."/>
            <person name="Haridas S."/>
            <person name="Kuo A."/>
            <person name="Mondo S."/>
            <person name="Pangilinan J."/>
            <person name="Riley R."/>
            <person name="Labutti K."/>
            <person name="Andreopoulos B."/>
            <person name="Lipzen A."/>
            <person name="Chen C."/>
            <person name="Yanf M."/>
            <person name="Daum C."/>
            <person name="Ng V."/>
            <person name="Clum A."/>
            <person name="Ohm R."/>
            <person name="Martin F."/>
            <person name="Silar P."/>
            <person name="Natvig D."/>
            <person name="Lalanne C."/>
            <person name="Gautier V."/>
            <person name="Ament-Velasquez S.L."/>
            <person name="Kruys A."/>
            <person name="Hutchinson M.I."/>
            <person name="Powell A.J."/>
            <person name="Barry K."/>
            <person name="Miller A.N."/>
            <person name="Grigoriev I.V."/>
            <person name="Debuchy R."/>
            <person name="Gladieux P."/>
            <person name="Thoren M.H."/>
            <person name="Johannesson H."/>
        </authorList>
    </citation>
    <scope>NUCLEOTIDE SEQUENCE</scope>
    <source>
        <strain evidence="3">CBS 359.72</strain>
    </source>
</reference>
<feature type="region of interest" description="Disordered" evidence="1">
    <location>
        <begin position="28"/>
        <end position="48"/>
    </location>
</feature>
<organism evidence="3 4">
    <name type="scientific">Corynascus novoguineensis</name>
    <dbReference type="NCBI Taxonomy" id="1126955"/>
    <lineage>
        <taxon>Eukaryota</taxon>
        <taxon>Fungi</taxon>
        <taxon>Dikarya</taxon>
        <taxon>Ascomycota</taxon>
        <taxon>Pezizomycotina</taxon>
        <taxon>Sordariomycetes</taxon>
        <taxon>Sordariomycetidae</taxon>
        <taxon>Sordariales</taxon>
        <taxon>Chaetomiaceae</taxon>
        <taxon>Corynascus</taxon>
    </lineage>
</organism>
<keyword evidence="2" id="KW-0732">Signal</keyword>
<evidence type="ECO:0000256" key="2">
    <source>
        <dbReference type="SAM" id="SignalP"/>
    </source>
</evidence>
<dbReference type="Proteomes" id="UP001303647">
    <property type="component" value="Unassembled WGS sequence"/>
</dbReference>
<feature type="compositionally biased region" description="Polar residues" evidence="1">
    <location>
        <begin position="197"/>
        <end position="209"/>
    </location>
</feature>
<evidence type="ECO:0000313" key="3">
    <source>
        <dbReference type="EMBL" id="KAK4246399.1"/>
    </source>
</evidence>
<feature type="compositionally biased region" description="Polar residues" evidence="1">
    <location>
        <begin position="35"/>
        <end position="48"/>
    </location>
</feature>
<feature type="chain" id="PRO_5042820431" evidence="2">
    <location>
        <begin position="24"/>
        <end position="429"/>
    </location>
</feature>
<keyword evidence="4" id="KW-1185">Reference proteome</keyword>
<feature type="compositionally biased region" description="Acidic residues" evidence="1">
    <location>
        <begin position="383"/>
        <end position="398"/>
    </location>
</feature>
<dbReference type="EMBL" id="MU857675">
    <property type="protein sequence ID" value="KAK4246399.1"/>
    <property type="molecule type" value="Genomic_DNA"/>
</dbReference>
<reference evidence="3" key="1">
    <citation type="journal article" date="2023" name="Mol. Phylogenet. Evol.">
        <title>Genome-scale phylogeny and comparative genomics of the fungal order Sordariales.</title>
        <authorList>
            <person name="Hensen N."/>
            <person name="Bonometti L."/>
            <person name="Westerberg I."/>
            <person name="Brannstrom I.O."/>
            <person name="Guillou S."/>
            <person name="Cros-Aarteil S."/>
            <person name="Calhoun S."/>
            <person name="Haridas S."/>
            <person name="Kuo A."/>
            <person name="Mondo S."/>
            <person name="Pangilinan J."/>
            <person name="Riley R."/>
            <person name="LaButti K."/>
            <person name="Andreopoulos B."/>
            <person name="Lipzen A."/>
            <person name="Chen C."/>
            <person name="Yan M."/>
            <person name="Daum C."/>
            <person name="Ng V."/>
            <person name="Clum A."/>
            <person name="Steindorff A."/>
            <person name="Ohm R.A."/>
            <person name="Martin F."/>
            <person name="Silar P."/>
            <person name="Natvig D.O."/>
            <person name="Lalanne C."/>
            <person name="Gautier V."/>
            <person name="Ament-Velasquez S.L."/>
            <person name="Kruys A."/>
            <person name="Hutchinson M.I."/>
            <person name="Powell A.J."/>
            <person name="Barry K."/>
            <person name="Miller A.N."/>
            <person name="Grigoriev I.V."/>
            <person name="Debuchy R."/>
            <person name="Gladieux P."/>
            <person name="Hiltunen Thoren M."/>
            <person name="Johannesson H."/>
        </authorList>
    </citation>
    <scope>NUCLEOTIDE SEQUENCE</scope>
    <source>
        <strain evidence="3">CBS 359.72</strain>
    </source>
</reference>
<proteinExistence type="predicted"/>
<feature type="region of interest" description="Disordered" evidence="1">
    <location>
        <begin position="361"/>
        <end position="402"/>
    </location>
</feature>
<protein>
    <submittedName>
        <fullName evidence="3">Uncharacterized protein</fullName>
    </submittedName>
</protein>
<sequence>MRCLSPTTGLVLLLLRVPTFSHALPQTLPEASEKVPTSNLGSRPATQEPTVVSDQNVLVLDREDVPSSGNQESGLELELAELRALRTRLAQLAEEIDARAKWLAQIAKQTPSATVVTSTSVADCDEPRCVARGVFRKVRYAIGAILSRDADNGGGGGSDDVGLEDDDRKPGSQTKAPTETNNPSISPRRGGDGHGGDNSSTAATPQQQHGLEAVTTLEKEENDGNDGNDGNDETNLPPTFQSVVSVLLAQLNWQLSLLAIVLGCCYASMRWFRNRVVLRRLRSLLPLREPGVPVRQSMRPCDGAYDSWRSWRAPEGRGTLRPQERLVEKGESCHFCMGQEEEGNSNEKVYEDEKGLYWDEKSDRYEVEPAATDDAANDRGMVEEEEEEEDDDDDDEEPLTLGEEIASFRSALELVEGMVAAQEERIRPS</sequence>
<evidence type="ECO:0000256" key="1">
    <source>
        <dbReference type="SAM" id="MobiDB-lite"/>
    </source>
</evidence>
<comment type="caution">
    <text evidence="3">The sequence shown here is derived from an EMBL/GenBank/DDBJ whole genome shotgun (WGS) entry which is preliminary data.</text>
</comment>
<accession>A0AAN7CQF4</accession>
<gene>
    <name evidence="3" type="ORF">C7999DRAFT_33205</name>
</gene>
<name>A0AAN7CQF4_9PEZI</name>
<feature type="signal peptide" evidence="2">
    <location>
        <begin position="1"/>
        <end position="23"/>
    </location>
</feature>
<evidence type="ECO:0000313" key="4">
    <source>
        <dbReference type="Proteomes" id="UP001303647"/>
    </source>
</evidence>